<dbReference type="Pfam" id="PF00668">
    <property type="entry name" value="Condensation"/>
    <property type="match status" value="1"/>
</dbReference>
<dbReference type="InterPro" id="IPR023213">
    <property type="entry name" value="CAT-like_dom_sf"/>
</dbReference>
<gene>
    <name evidence="2" type="ORF">JS521_31675</name>
</gene>
<evidence type="ECO:0000313" key="3">
    <source>
        <dbReference type="Proteomes" id="UP000712045"/>
    </source>
</evidence>
<keyword evidence="3" id="KW-1185">Reference proteome</keyword>
<dbReference type="Gene3D" id="3.30.559.10">
    <property type="entry name" value="Chloramphenicol acetyltransferase-like domain"/>
    <property type="match status" value="1"/>
</dbReference>
<evidence type="ECO:0000313" key="2">
    <source>
        <dbReference type="EMBL" id="MBM7058262.1"/>
    </source>
</evidence>
<comment type="caution">
    <text evidence="2">The sequence shown here is derived from an EMBL/GenBank/DDBJ whole genome shotgun (WGS) entry which is preliminary data.</text>
</comment>
<protein>
    <recommendedName>
        <fullName evidence="1">Condensation domain-containing protein</fullName>
    </recommendedName>
</protein>
<name>A0ABS2I5L5_9ACTN</name>
<accession>A0ABS2I5L5</accession>
<dbReference type="InterPro" id="IPR001242">
    <property type="entry name" value="Condensation_dom"/>
</dbReference>
<reference evidence="2 3" key="1">
    <citation type="submission" date="2021-02" db="EMBL/GenBank/DDBJ databases">
        <title>Genome Streptomyces sp. RHZ10.</title>
        <authorList>
            <person name="Besaury L."/>
        </authorList>
    </citation>
    <scope>NUCLEOTIDE SEQUENCE [LARGE SCALE GENOMIC DNA]</scope>
    <source>
        <strain evidence="2 3">RHZ10</strain>
    </source>
</reference>
<organism evidence="2 3">
    <name type="scientific">Streptomyces durocortorensis</name>
    <dbReference type="NCBI Taxonomy" id="2811104"/>
    <lineage>
        <taxon>Bacteria</taxon>
        <taxon>Bacillati</taxon>
        <taxon>Actinomycetota</taxon>
        <taxon>Actinomycetes</taxon>
        <taxon>Kitasatosporales</taxon>
        <taxon>Streptomycetaceae</taxon>
        <taxon>Streptomyces</taxon>
    </lineage>
</organism>
<dbReference type="Proteomes" id="UP000712045">
    <property type="component" value="Unassembled WGS sequence"/>
</dbReference>
<feature type="domain" description="Condensation" evidence="1">
    <location>
        <begin position="15"/>
        <end position="69"/>
    </location>
</feature>
<evidence type="ECO:0000259" key="1">
    <source>
        <dbReference type="Pfam" id="PF00668"/>
    </source>
</evidence>
<dbReference type="EMBL" id="JAFEUF010000292">
    <property type="protein sequence ID" value="MBM7058262.1"/>
    <property type="molecule type" value="Genomic_DNA"/>
</dbReference>
<dbReference type="SUPFAM" id="SSF52777">
    <property type="entry name" value="CoA-dependent acyltransferases"/>
    <property type="match status" value="1"/>
</dbReference>
<sequence>MRVTDVPHTGVPTGTLRLTAAQQGVWFAQRLDPADPAYNIAEYADIKGPVDPDLLRRAVGHTAAETEALSPFQPAAIRTAVAARAVLDCSGVFGVQPLRGLEQVHGQF</sequence>
<proteinExistence type="predicted"/>